<dbReference type="SUPFAM" id="SSF55729">
    <property type="entry name" value="Acyl-CoA N-acyltransferases (Nat)"/>
    <property type="match status" value="1"/>
</dbReference>
<organism evidence="2 3">
    <name type="scientific">Ideonella margarita</name>
    <dbReference type="NCBI Taxonomy" id="2984191"/>
    <lineage>
        <taxon>Bacteria</taxon>
        <taxon>Pseudomonadati</taxon>
        <taxon>Pseudomonadota</taxon>
        <taxon>Betaproteobacteria</taxon>
        <taxon>Burkholderiales</taxon>
        <taxon>Sphaerotilaceae</taxon>
        <taxon>Ideonella</taxon>
    </lineage>
</organism>
<protein>
    <submittedName>
        <fullName evidence="2">GNAT family N-acetyltransferase</fullName>
    </submittedName>
</protein>
<keyword evidence="3" id="KW-1185">Reference proteome</keyword>
<proteinExistence type="predicted"/>
<dbReference type="Gene3D" id="3.40.630.30">
    <property type="match status" value="1"/>
</dbReference>
<dbReference type="PANTHER" id="PTHR43305">
    <property type="entry name" value="FAMILY N-ACETYLTRANSFERASE, PUTATIVE (AFU_ORTHOLOGUE AFUA_2G01380)-RELATED"/>
    <property type="match status" value="1"/>
</dbReference>
<feature type="domain" description="N-acetyltransferase" evidence="1">
    <location>
        <begin position="21"/>
        <end position="191"/>
    </location>
</feature>
<dbReference type="InterPro" id="IPR052777">
    <property type="entry name" value="Acetyltransferase_Enz"/>
</dbReference>
<dbReference type="InterPro" id="IPR000182">
    <property type="entry name" value="GNAT_dom"/>
</dbReference>
<evidence type="ECO:0000313" key="2">
    <source>
        <dbReference type="EMBL" id="MEK8047914.1"/>
    </source>
</evidence>
<gene>
    <name evidence="2" type="ORF">AACH00_16260</name>
</gene>
<sequence>MHALEFIAADVDVHREPLVELNVAYLTWVFEELAALLGVSVHTLIGQSVEAHVRAGINELCGCKPPAGRFYLLRVRSASAGASDESPDWLWAGMGGLRDLGKLSQGVAEIKRVYIRPAFRGQALASQLMQRLLADASMLGYQRVCLDSAQFMQGAHRLYERHGFVDAAAYPGTEVPAELHPHWRFMARSLGAGAPSLDPAASA</sequence>
<evidence type="ECO:0000313" key="3">
    <source>
        <dbReference type="Proteomes" id="UP001379945"/>
    </source>
</evidence>
<dbReference type="PANTHER" id="PTHR43305:SF1">
    <property type="entry name" value="FAMILY N-ACETYLTRANSFERASE, PUTATIVE (AFU_ORTHOLOGUE AFUA_2G01380)-RELATED"/>
    <property type="match status" value="1"/>
</dbReference>
<dbReference type="EMBL" id="JBBUTI010000012">
    <property type="protein sequence ID" value="MEK8047914.1"/>
    <property type="molecule type" value="Genomic_DNA"/>
</dbReference>
<dbReference type="RefSeq" id="WP_341400225.1">
    <property type="nucleotide sequence ID" value="NZ_JBBUTI010000012.1"/>
</dbReference>
<dbReference type="CDD" id="cd04301">
    <property type="entry name" value="NAT_SF"/>
    <property type="match status" value="1"/>
</dbReference>
<reference evidence="2 3" key="1">
    <citation type="submission" date="2024-04" db="EMBL/GenBank/DDBJ databases">
        <title>Novel species of the genus Ideonella isolated from streams.</title>
        <authorList>
            <person name="Lu H."/>
        </authorList>
    </citation>
    <scope>NUCLEOTIDE SEQUENCE [LARGE SCALE GENOMIC DNA]</scope>
    <source>
        <strain evidence="2 3">LYT19W</strain>
    </source>
</reference>
<comment type="caution">
    <text evidence="2">The sequence shown here is derived from an EMBL/GenBank/DDBJ whole genome shotgun (WGS) entry which is preliminary data.</text>
</comment>
<evidence type="ECO:0000259" key="1">
    <source>
        <dbReference type="PROSITE" id="PS51186"/>
    </source>
</evidence>
<accession>A0ABU9CB38</accession>
<name>A0ABU9CB38_9BURK</name>
<dbReference type="Pfam" id="PF00583">
    <property type="entry name" value="Acetyltransf_1"/>
    <property type="match status" value="1"/>
</dbReference>
<dbReference type="PROSITE" id="PS51186">
    <property type="entry name" value="GNAT"/>
    <property type="match status" value="1"/>
</dbReference>
<dbReference type="InterPro" id="IPR016181">
    <property type="entry name" value="Acyl_CoA_acyltransferase"/>
</dbReference>
<dbReference type="Proteomes" id="UP001379945">
    <property type="component" value="Unassembled WGS sequence"/>
</dbReference>